<dbReference type="SUPFAM" id="SSF49367">
    <property type="entry name" value="Superoxide reductase-like"/>
    <property type="match status" value="1"/>
</dbReference>
<organism evidence="13 15">
    <name type="scientific">Caproicibacter fermentans</name>
    <dbReference type="NCBI Taxonomy" id="2576756"/>
    <lineage>
        <taxon>Bacteria</taxon>
        <taxon>Bacillati</taxon>
        <taxon>Bacillota</taxon>
        <taxon>Clostridia</taxon>
        <taxon>Eubacteriales</taxon>
        <taxon>Acutalibacteraceae</taxon>
        <taxon>Caproicibacter</taxon>
    </lineage>
</organism>
<dbReference type="InterPro" id="IPR004462">
    <property type="entry name" value="Desulfoferrodoxin_N"/>
</dbReference>
<feature type="domain" description="Desulfoferrodoxin ferrous iron-binding" evidence="11">
    <location>
        <begin position="41"/>
        <end position="122"/>
    </location>
</feature>
<evidence type="ECO:0000256" key="1">
    <source>
        <dbReference type="ARBA" id="ARBA00005941"/>
    </source>
</evidence>
<dbReference type="PANTHER" id="PTHR36541:SF1">
    <property type="entry name" value="SUPEROXIDE REDUCTASE-RELATED"/>
    <property type="match status" value="1"/>
</dbReference>
<dbReference type="NCBIfam" id="TIGR00332">
    <property type="entry name" value="neela_ferrous"/>
    <property type="match status" value="1"/>
</dbReference>
<dbReference type="Proteomes" id="UP000515909">
    <property type="component" value="Chromosome"/>
</dbReference>
<dbReference type="PANTHER" id="PTHR36541">
    <property type="entry name" value="SUPEROXIDE REDUCTASE-RELATED"/>
    <property type="match status" value="1"/>
</dbReference>
<dbReference type="SUPFAM" id="SSF57802">
    <property type="entry name" value="Rubredoxin-like"/>
    <property type="match status" value="1"/>
</dbReference>
<dbReference type="EC" id="1.15.1.2" evidence="2"/>
<accession>A0A6N8I2W1</accession>
<keyword evidence="13" id="KW-0560">Oxidoreductase</keyword>
<dbReference type="GO" id="GO:0050605">
    <property type="term" value="F:superoxide reductase activity"/>
    <property type="evidence" value="ECO:0007669"/>
    <property type="project" value="UniProtKB-EC"/>
</dbReference>
<dbReference type="AlphaFoldDB" id="A0A6N8I2W1"/>
<evidence type="ECO:0000259" key="11">
    <source>
        <dbReference type="Pfam" id="PF01880"/>
    </source>
</evidence>
<evidence type="ECO:0000256" key="8">
    <source>
        <dbReference type="ARBA" id="ARBA00024690"/>
    </source>
</evidence>
<dbReference type="Pfam" id="PF01880">
    <property type="entry name" value="Desulfoferrodox"/>
    <property type="match status" value="1"/>
</dbReference>
<evidence type="ECO:0000256" key="5">
    <source>
        <dbReference type="ARBA" id="ARBA00022723"/>
    </source>
</evidence>
<evidence type="ECO:0000256" key="9">
    <source>
        <dbReference type="ARBA" id="ARBA00031398"/>
    </source>
</evidence>
<keyword evidence="6" id="KW-0249">Electron transport</keyword>
<comment type="catalytic activity">
    <reaction evidence="10">
        <text>reduced [rubredoxin] + superoxide + 2 H(+) = oxidized [rubredoxin] + H2O2</text>
        <dbReference type="Rhea" id="RHEA:21324"/>
        <dbReference type="Rhea" id="RHEA-COMP:10302"/>
        <dbReference type="Rhea" id="RHEA-COMP:10303"/>
        <dbReference type="ChEBI" id="CHEBI:15378"/>
        <dbReference type="ChEBI" id="CHEBI:16240"/>
        <dbReference type="ChEBI" id="CHEBI:18421"/>
        <dbReference type="ChEBI" id="CHEBI:29033"/>
        <dbReference type="ChEBI" id="CHEBI:29034"/>
        <dbReference type="EC" id="1.15.1.2"/>
    </reaction>
</comment>
<evidence type="ECO:0000256" key="4">
    <source>
        <dbReference type="ARBA" id="ARBA00022448"/>
    </source>
</evidence>
<evidence type="ECO:0000313" key="16">
    <source>
        <dbReference type="Proteomes" id="UP000515909"/>
    </source>
</evidence>
<evidence type="ECO:0000313" key="15">
    <source>
        <dbReference type="Proteomes" id="UP000469440"/>
    </source>
</evidence>
<keyword evidence="4" id="KW-0813">Transport</keyword>
<dbReference type="Proteomes" id="UP000469440">
    <property type="component" value="Unassembled WGS sequence"/>
</dbReference>
<dbReference type="Gene3D" id="2.60.40.730">
    <property type="entry name" value="SOR catalytic domain"/>
    <property type="match status" value="1"/>
</dbReference>
<evidence type="ECO:0000256" key="2">
    <source>
        <dbReference type="ARBA" id="ARBA00012679"/>
    </source>
</evidence>
<evidence type="ECO:0000256" key="6">
    <source>
        <dbReference type="ARBA" id="ARBA00022982"/>
    </source>
</evidence>
<dbReference type="InterPro" id="IPR051233">
    <property type="entry name" value="Desulfoferrodoxin_SOR"/>
</dbReference>
<comment type="function">
    <text evidence="8">Catalyzes the one-electron reduction of superoxide anion radical to hydrogen peroxide at a nonheme ferrous iron center. Plays a fundamental role in case of oxidative stress via its superoxide detoxification activity.</text>
</comment>
<name>A0A6N8I2W1_9FIRM</name>
<dbReference type="InterPro" id="IPR036073">
    <property type="entry name" value="Desulfoferrodoxin_Fe-bd_dom_sf"/>
</dbReference>
<evidence type="ECO:0000259" key="12">
    <source>
        <dbReference type="Pfam" id="PF06397"/>
    </source>
</evidence>
<dbReference type="GO" id="GO:0005506">
    <property type="term" value="F:iron ion binding"/>
    <property type="evidence" value="ECO:0007669"/>
    <property type="project" value="InterPro"/>
</dbReference>
<dbReference type="OrthoDB" id="9813152at2"/>
<comment type="similarity">
    <text evidence="1">Belongs to the desulfoferrodoxin family.</text>
</comment>
<keyword evidence="5" id="KW-0479">Metal-binding</keyword>
<evidence type="ECO:0000256" key="10">
    <source>
        <dbReference type="ARBA" id="ARBA00047448"/>
    </source>
</evidence>
<protein>
    <recommendedName>
        <fullName evidence="3">Desulfoferrodoxin</fullName>
        <ecNumber evidence="2">1.15.1.2</ecNumber>
    </recommendedName>
    <alternativeName>
        <fullName evidence="9">Superoxide reductase</fullName>
    </alternativeName>
</protein>
<accession>A0A7G8TA81</accession>
<keyword evidence="15" id="KW-1185">Reference proteome</keyword>
<reference evidence="13 15" key="1">
    <citation type="submission" date="2019-09" db="EMBL/GenBank/DDBJ databases">
        <title>Genome sequence of Clostridium sp. EA1.</title>
        <authorList>
            <person name="Poehlein A."/>
            <person name="Bengelsdorf F.R."/>
            <person name="Daniel R."/>
        </authorList>
    </citation>
    <scope>NUCLEOTIDE SEQUENCE [LARGE SCALE GENOMIC DNA]</scope>
    <source>
        <strain evidence="13 15">EA1</strain>
    </source>
</reference>
<evidence type="ECO:0000256" key="3">
    <source>
        <dbReference type="ARBA" id="ARBA00014839"/>
    </source>
</evidence>
<dbReference type="Pfam" id="PF06397">
    <property type="entry name" value="Desulfoferrod_N"/>
    <property type="match status" value="1"/>
</dbReference>
<sequence length="124" mass="13765">MSNADFYRCERCGNIVVKVKDGGGTLVCCGQDMTKLVANSTDAAQEKHVPVVTRENGRIRVAVGSTLHPMLPEHHIEWIALVSGERVEIKYLQPGMQPVADFEDAESGTVYEYCNLHGLWKAEF</sequence>
<dbReference type="EMBL" id="VWXL01000095">
    <property type="protein sequence ID" value="MVB12424.1"/>
    <property type="molecule type" value="Genomic_DNA"/>
</dbReference>
<dbReference type="NCBIfam" id="TIGR00319">
    <property type="entry name" value="desulf_FeS4"/>
    <property type="match status" value="1"/>
</dbReference>
<dbReference type="EMBL" id="CP060286">
    <property type="protein sequence ID" value="QNK40522.1"/>
    <property type="molecule type" value="Genomic_DNA"/>
</dbReference>
<dbReference type="KEGG" id="cfem:HCR03_18070"/>
<dbReference type="Gene3D" id="2.20.28.100">
    <property type="entry name" value="Desulphoferrodoxin, N-terminal domain"/>
    <property type="match status" value="1"/>
</dbReference>
<evidence type="ECO:0000313" key="14">
    <source>
        <dbReference type="EMBL" id="QNK40522.1"/>
    </source>
</evidence>
<proteinExistence type="inferred from homology"/>
<keyword evidence="7" id="KW-0408">Iron</keyword>
<dbReference type="InterPro" id="IPR038094">
    <property type="entry name" value="Desulfoferrodoxin_N_sf"/>
</dbReference>
<evidence type="ECO:0000313" key="13">
    <source>
        <dbReference type="EMBL" id="MVB12424.1"/>
    </source>
</evidence>
<evidence type="ECO:0000256" key="7">
    <source>
        <dbReference type="ARBA" id="ARBA00023004"/>
    </source>
</evidence>
<dbReference type="CDD" id="cd00974">
    <property type="entry name" value="DSRD"/>
    <property type="match status" value="1"/>
</dbReference>
<reference evidence="14 16" key="2">
    <citation type="submission" date="2020-08" db="EMBL/GenBank/DDBJ databases">
        <title>The isolate Caproiciproducens sp. 7D4C2 produces n-caproate at mildly acidic conditions from hexoses: genome and rBOX comparison with related strains and chain-elongating bacteria.</title>
        <authorList>
            <person name="Esquivel-Elizondo S."/>
            <person name="Bagci C."/>
            <person name="Temovska M."/>
            <person name="Jeon B.S."/>
            <person name="Bessarab I."/>
            <person name="Williams R.B.H."/>
            <person name="Huson D.H."/>
            <person name="Angenent L.T."/>
        </authorList>
    </citation>
    <scope>NUCLEOTIDE SEQUENCE [LARGE SCALE GENOMIC DNA]</scope>
    <source>
        <strain evidence="14 16">7D4C2</strain>
    </source>
</reference>
<feature type="domain" description="Desulfoferrodoxin N-terminal" evidence="12">
    <location>
        <begin position="4"/>
        <end position="36"/>
    </location>
</feature>
<gene>
    <name evidence="13" type="primary">dfx</name>
    <name evidence="13" type="ORF">CAFE_31630</name>
    <name evidence="14" type="ORF">HCR03_18070</name>
</gene>
<dbReference type="InterPro" id="IPR002742">
    <property type="entry name" value="Desulfoferrodoxin_Fe-bd_dom"/>
</dbReference>